<evidence type="ECO:0000256" key="6">
    <source>
        <dbReference type="ARBA" id="ARBA00023065"/>
    </source>
</evidence>
<accession>A0A318S830</accession>
<dbReference type="GO" id="GO:0051117">
    <property type="term" value="F:ATPase binding"/>
    <property type="evidence" value="ECO:0007669"/>
    <property type="project" value="TreeGrafter"/>
</dbReference>
<keyword evidence="11" id="KW-1185">Reference proteome</keyword>
<comment type="similarity">
    <text evidence="2">Belongs to the V-ATPase 116 kDa subunit family.</text>
</comment>
<keyword evidence="3" id="KW-0813">Transport</keyword>
<feature type="transmembrane region" description="Helical" evidence="8">
    <location>
        <begin position="352"/>
        <end position="384"/>
    </location>
</feature>
<feature type="transmembrane region" description="Helical" evidence="8">
    <location>
        <begin position="467"/>
        <end position="487"/>
    </location>
</feature>
<evidence type="ECO:0000256" key="1">
    <source>
        <dbReference type="ARBA" id="ARBA00004141"/>
    </source>
</evidence>
<dbReference type="PANTHER" id="PTHR11629:SF63">
    <property type="entry name" value="V-TYPE PROTON ATPASE SUBUNIT A"/>
    <property type="match status" value="1"/>
</dbReference>
<name>A0A318S830_9DEIO</name>
<keyword evidence="5 8" id="KW-1133">Transmembrane helix</keyword>
<dbReference type="GO" id="GO:0007035">
    <property type="term" value="P:vacuolar acidification"/>
    <property type="evidence" value="ECO:0007669"/>
    <property type="project" value="TreeGrafter"/>
</dbReference>
<evidence type="ECO:0000256" key="2">
    <source>
        <dbReference type="ARBA" id="ARBA00009904"/>
    </source>
</evidence>
<dbReference type="InterPro" id="IPR002490">
    <property type="entry name" value="V-ATPase_116kDa_su"/>
</dbReference>
<reference evidence="10 11" key="1">
    <citation type="submission" date="2018-06" db="EMBL/GenBank/DDBJ databases">
        <title>Genomic Encyclopedia of Type Strains, Phase IV (KMG-IV): sequencing the most valuable type-strain genomes for metagenomic binning, comparative biology and taxonomic classification.</title>
        <authorList>
            <person name="Goeker M."/>
        </authorList>
    </citation>
    <scope>NUCLEOTIDE SEQUENCE [LARGE SCALE GENOMIC DNA]</scope>
    <source>
        <strain evidence="10 11">DSM 18048</strain>
    </source>
</reference>
<dbReference type="GO" id="GO:0033179">
    <property type="term" value="C:proton-transporting V-type ATPase, V0 domain"/>
    <property type="evidence" value="ECO:0007669"/>
    <property type="project" value="InterPro"/>
</dbReference>
<evidence type="ECO:0000313" key="10">
    <source>
        <dbReference type="EMBL" id="PYE51181.1"/>
    </source>
</evidence>
<comment type="subcellular location">
    <subcellularLocation>
        <location evidence="1">Membrane</location>
        <topology evidence="1">Multi-pass membrane protein</topology>
    </subcellularLocation>
</comment>
<dbReference type="GO" id="GO:0046961">
    <property type="term" value="F:proton-transporting ATPase activity, rotational mechanism"/>
    <property type="evidence" value="ECO:0007669"/>
    <property type="project" value="InterPro"/>
</dbReference>
<dbReference type="Pfam" id="PF18670">
    <property type="entry name" value="V_ATPase_I_N"/>
    <property type="match status" value="1"/>
</dbReference>
<evidence type="ECO:0000313" key="11">
    <source>
        <dbReference type="Proteomes" id="UP000248326"/>
    </source>
</evidence>
<dbReference type="InterPro" id="IPR040574">
    <property type="entry name" value="V_ATPase_I_N"/>
</dbReference>
<feature type="transmembrane region" description="Helical" evidence="8">
    <location>
        <begin position="499"/>
        <end position="517"/>
    </location>
</feature>
<feature type="domain" description="V-type ATP synthase subunit I N-terminal" evidence="9">
    <location>
        <begin position="112"/>
        <end position="208"/>
    </location>
</feature>
<evidence type="ECO:0000256" key="8">
    <source>
        <dbReference type="SAM" id="Phobius"/>
    </source>
</evidence>
<sequence length="673" mass="73200">MQQVVIVGRKRDNKAIISALQDAGVLHIVPISSGPLSTGALTGPEAEARKTAERLLARAESTLSELGAYRTSTSNTPSRESFASIIEDAAAPAGNVARRLNELNSDIDAALTFGEVVRTLANLAGVLDRSRRIALLPFTAREDDDLKALDAVLSDQQSGNLAGRYALETRKVNTGKTEVYAGLLAVLREDRDKARAALGKARLGELRLPGRFDGMPLSDAAAEMERLSREGKETRGALEEERRRLAEANGPTLFAVRDALADEVAVYDVQSLGARGKYSLALEGYVPTDRVPDLKAALDKFGTAVSYEMHDVDVLHDERVPVQLKNNSYVKPFEMVLGMLNLPRYGTFDPTWVIALFFPFFFGYIIADIAFGLMFLAAGMWFLGKARRGEGWDLSFFGTYVQPDALRSLGFITNMMAAWSIVWGLLTGEFLGTLFEHLHIFYINDGRHSGLIPIVWPRIETEFANTALLFALAFGILQVLWGWAIRVKLSLDHGDRHHLWEALGMLGGLVGLIMLAFVSSAGKNLGAATNFGNPLVLVMYAGFLVFVVGVIVSKVWLMVVELMSQGGAIVSYARLFAVGLVSAQLAKLSTDLGWSIFQAGAANNIVFGILAAILGAAIALALHALALALTLIGHILQPLRLHFVEFLNPTGYHNETSPKYTPFRRLSPAGSKK</sequence>
<proteinExistence type="inferred from homology"/>
<dbReference type="Gene3D" id="3.30.70.2750">
    <property type="match status" value="1"/>
</dbReference>
<dbReference type="AlphaFoldDB" id="A0A318S830"/>
<feature type="transmembrane region" description="Helical" evidence="8">
    <location>
        <begin position="606"/>
        <end position="632"/>
    </location>
</feature>
<evidence type="ECO:0000259" key="9">
    <source>
        <dbReference type="Pfam" id="PF18670"/>
    </source>
</evidence>
<dbReference type="Proteomes" id="UP000248326">
    <property type="component" value="Unassembled WGS sequence"/>
</dbReference>
<keyword evidence="6" id="KW-0406">Ion transport</keyword>
<evidence type="ECO:0000256" key="4">
    <source>
        <dbReference type="ARBA" id="ARBA00022692"/>
    </source>
</evidence>
<evidence type="ECO:0000256" key="7">
    <source>
        <dbReference type="ARBA" id="ARBA00023136"/>
    </source>
</evidence>
<organism evidence="10 11">
    <name type="scientific">Deinococcus yavapaiensis KR-236</name>
    <dbReference type="NCBI Taxonomy" id="694435"/>
    <lineage>
        <taxon>Bacteria</taxon>
        <taxon>Thermotogati</taxon>
        <taxon>Deinococcota</taxon>
        <taxon>Deinococci</taxon>
        <taxon>Deinococcales</taxon>
        <taxon>Deinococcaceae</taxon>
        <taxon>Deinococcus</taxon>
    </lineage>
</organism>
<keyword evidence="7 8" id="KW-0472">Membrane</keyword>
<gene>
    <name evidence="10" type="ORF">DES52_115113</name>
</gene>
<dbReference type="GO" id="GO:0016471">
    <property type="term" value="C:vacuolar proton-transporting V-type ATPase complex"/>
    <property type="evidence" value="ECO:0007669"/>
    <property type="project" value="TreeGrafter"/>
</dbReference>
<evidence type="ECO:0000256" key="5">
    <source>
        <dbReference type="ARBA" id="ARBA00022989"/>
    </source>
</evidence>
<feature type="transmembrane region" description="Helical" evidence="8">
    <location>
        <begin position="537"/>
        <end position="557"/>
    </location>
</feature>
<comment type="caution">
    <text evidence="10">The sequence shown here is derived from an EMBL/GenBank/DDBJ whole genome shotgun (WGS) entry which is preliminary data.</text>
</comment>
<dbReference type="Gene3D" id="3.30.70.2170">
    <property type="match status" value="1"/>
</dbReference>
<protein>
    <submittedName>
        <fullName evidence="10">V/A-type H+-transporting ATPase subunit I</fullName>
    </submittedName>
</protein>
<keyword evidence="4 8" id="KW-0812">Transmembrane</keyword>
<dbReference type="EMBL" id="QJSX01000015">
    <property type="protein sequence ID" value="PYE51181.1"/>
    <property type="molecule type" value="Genomic_DNA"/>
</dbReference>
<dbReference type="Pfam" id="PF01496">
    <property type="entry name" value="V_ATPase_I"/>
    <property type="match status" value="1"/>
</dbReference>
<evidence type="ECO:0000256" key="3">
    <source>
        <dbReference type="ARBA" id="ARBA00022448"/>
    </source>
</evidence>
<dbReference type="PANTHER" id="PTHR11629">
    <property type="entry name" value="VACUOLAR PROTON ATPASES"/>
    <property type="match status" value="1"/>
</dbReference>
<dbReference type="Gene3D" id="1.20.1460.20">
    <property type="match status" value="1"/>
</dbReference>